<gene>
    <name evidence="2" type="ORF">THARTR1_03151</name>
</gene>
<dbReference type="EMBL" id="MTYI01000044">
    <property type="protein sequence ID" value="PNP56455.1"/>
    <property type="molecule type" value="Genomic_DNA"/>
</dbReference>
<evidence type="ECO:0000256" key="1">
    <source>
        <dbReference type="SAM" id="MobiDB-lite"/>
    </source>
</evidence>
<proteinExistence type="predicted"/>
<comment type="caution">
    <text evidence="2">The sequence shown here is derived from an EMBL/GenBank/DDBJ whole genome shotgun (WGS) entry which is preliminary data.</text>
</comment>
<organism evidence="2 3">
    <name type="scientific">Trichoderma harzianum</name>
    <name type="common">Hypocrea lixii</name>
    <dbReference type="NCBI Taxonomy" id="5544"/>
    <lineage>
        <taxon>Eukaryota</taxon>
        <taxon>Fungi</taxon>
        <taxon>Dikarya</taxon>
        <taxon>Ascomycota</taxon>
        <taxon>Pezizomycotina</taxon>
        <taxon>Sordariomycetes</taxon>
        <taxon>Hypocreomycetidae</taxon>
        <taxon>Hypocreales</taxon>
        <taxon>Hypocreaceae</taxon>
        <taxon>Trichoderma</taxon>
    </lineage>
</organism>
<dbReference type="OrthoDB" id="1930760at2759"/>
<reference evidence="2 3" key="1">
    <citation type="submission" date="2017-02" db="EMBL/GenBank/DDBJ databases">
        <title>Genomes of Trichoderma spp. with biocontrol activity.</title>
        <authorList>
            <person name="Gardiner D."/>
            <person name="Kazan K."/>
            <person name="Vos C."/>
            <person name="Harvey P."/>
        </authorList>
    </citation>
    <scope>NUCLEOTIDE SEQUENCE [LARGE SCALE GENOMIC DNA]</scope>
    <source>
        <strain evidence="2 3">Tr1</strain>
    </source>
</reference>
<feature type="region of interest" description="Disordered" evidence="1">
    <location>
        <begin position="39"/>
        <end position="80"/>
    </location>
</feature>
<evidence type="ECO:0000313" key="3">
    <source>
        <dbReference type="Proteomes" id="UP000236290"/>
    </source>
</evidence>
<evidence type="ECO:0000313" key="2">
    <source>
        <dbReference type="EMBL" id="PNP56455.1"/>
    </source>
</evidence>
<dbReference type="Proteomes" id="UP000236290">
    <property type="component" value="Unassembled WGS sequence"/>
</dbReference>
<accession>A0A2K0UFA1</accession>
<sequence length="80" mass="8548">MEELAPIASLQSLVLDLPPSCAEFCPAHPEYLVAGTYNLQKDDTEPAPAQEGDQNDDSAAPKPQNRNGSLIVLKVEGDDV</sequence>
<dbReference type="AlphaFoldDB" id="A0A2K0UFA1"/>
<name>A0A2K0UFA1_TRIHA</name>
<protein>
    <submittedName>
        <fullName evidence="2">Uncharacterized protein</fullName>
    </submittedName>
</protein>